<comment type="caution">
    <text evidence="1">The sequence shown here is derived from an EMBL/GenBank/DDBJ whole genome shotgun (WGS) entry which is preliminary data.</text>
</comment>
<sequence length="367" mass="38764">MAAPLLLDLVLETATNPGTASFVLNGAVQDRRSFASAAPGGGQVFYFADDGTQAEWGVGVLAVGTPNTLSRQTVTGTTQNTAQALNFTGTVRVYSWVPASYTPVLDSNGSLALRGDITAQSGSLSRLQVIVEALVPSVTNWGSQQALPAVDAQNRFINKDVGGGNLPVLNIQLVNAPTEDNSAAYFQFLTTWGALAVPTNANVSNQIRSYAQPIGNYAQSQALTDTAAYLQSQINNKQPTGTYVTTQPTTSGSSGDLKINAVNFSNSANAPYLSGYKPDGSLTSYILAQIGDLPLDRSKKLHCWQVVIQNGQRVNFPSGFSGSPDSINFNTTQRLDLWWTNADSGGFTINSNSNASQQISVIASGPR</sequence>
<protein>
    <submittedName>
        <fullName evidence="1">Uncharacterized protein</fullName>
    </submittedName>
</protein>
<name>A0A9Q2IPA1_GLUJA</name>
<dbReference type="AlphaFoldDB" id="A0A9Q2IPA1"/>
<accession>A0A9Q2IPA1</accession>
<dbReference type="Proteomes" id="UP000661006">
    <property type="component" value="Unassembled WGS sequence"/>
</dbReference>
<dbReference type="GeneID" id="81473535"/>
<dbReference type="RefSeq" id="WP_194257433.1">
    <property type="nucleotide sequence ID" value="NZ_JABCQN010000001.1"/>
</dbReference>
<dbReference type="EMBL" id="JABCQN010000001">
    <property type="protein sequence ID" value="MBF0869715.1"/>
    <property type="molecule type" value="Genomic_DNA"/>
</dbReference>
<reference evidence="1" key="2">
    <citation type="submission" date="2020-11" db="EMBL/GenBank/DDBJ databases">
        <title>Description of novel Gluconobacter species.</title>
        <authorList>
            <person name="Cleenwerck I."/>
            <person name="Cnockaert M."/>
            <person name="Borremans W."/>
            <person name="Wieme A.D."/>
            <person name="De Vuyst L."/>
            <person name="Vandamme P."/>
        </authorList>
    </citation>
    <scope>NUCLEOTIDE SEQUENCE</scope>
    <source>
        <strain evidence="1">R71697</strain>
    </source>
</reference>
<evidence type="ECO:0000313" key="1">
    <source>
        <dbReference type="EMBL" id="MBF0869715.1"/>
    </source>
</evidence>
<reference evidence="1" key="1">
    <citation type="submission" date="2020-04" db="EMBL/GenBank/DDBJ databases">
        <authorList>
            <person name="Sombolestani A."/>
        </authorList>
    </citation>
    <scope>NUCLEOTIDE SEQUENCE</scope>
    <source>
        <strain evidence="1">R71697</strain>
    </source>
</reference>
<gene>
    <name evidence="1" type="ORF">HKD32_02420</name>
</gene>
<proteinExistence type="predicted"/>
<evidence type="ECO:0000313" key="2">
    <source>
        <dbReference type="Proteomes" id="UP000661006"/>
    </source>
</evidence>
<organism evidence="1 2">
    <name type="scientific">Gluconobacter japonicus</name>
    <dbReference type="NCBI Taxonomy" id="376620"/>
    <lineage>
        <taxon>Bacteria</taxon>
        <taxon>Pseudomonadati</taxon>
        <taxon>Pseudomonadota</taxon>
        <taxon>Alphaproteobacteria</taxon>
        <taxon>Acetobacterales</taxon>
        <taxon>Acetobacteraceae</taxon>
        <taxon>Gluconobacter</taxon>
    </lineage>
</organism>